<dbReference type="SMART" id="SM00292">
    <property type="entry name" value="BRCT"/>
    <property type="match status" value="1"/>
</dbReference>
<evidence type="ECO:0000256" key="9">
    <source>
        <dbReference type="ARBA" id="ARBA00023242"/>
    </source>
</evidence>
<comment type="subcellular location">
    <subcellularLocation>
        <location evidence="1 12">Nucleus</location>
    </subcellularLocation>
</comment>
<feature type="region of interest" description="Disordered" evidence="13">
    <location>
        <begin position="924"/>
        <end position="954"/>
    </location>
</feature>
<keyword evidence="16" id="KW-1185">Reference proteome</keyword>
<evidence type="ECO:0000256" key="3">
    <source>
        <dbReference type="ARBA" id="ARBA00020401"/>
    </source>
</evidence>
<dbReference type="GO" id="GO:0005524">
    <property type="term" value="F:ATP binding"/>
    <property type="evidence" value="ECO:0007669"/>
    <property type="project" value="UniProtKB-UniRule"/>
</dbReference>
<feature type="region of interest" description="Disordered" evidence="13">
    <location>
        <begin position="333"/>
        <end position="378"/>
    </location>
</feature>
<dbReference type="STRING" id="36087.A0A077ZFU2"/>
<feature type="region of interest" description="Disordered" evidence="13">
    <location>
        <begin position="1"/>
        <end position="229"/>
    </location>
</feature>
<evidence type="ECO:0000256" key="8">
    <source>
        <dbReference type="ARBA" id="ARBA00023125"/>
    </source>
</evidence>
<evidence type="ECO:0000313" key="15">
    <source>
        <dbReference type="EMBL" id="CDW57530.1"/>
    </source>
</evidence>
<protein>
    <recommendedName>
        <fullName evidence="3 12">Replication factor C subunit 1</fullName>
    </recommendedName>
</protein>
<dbReference type="Pfam" id="PF00533">
    <property type="entry name" value="BRCT"/>
    <property type="match status" value="1"/>
</dbReference>
<feature type="compositionally biased region" description="Basic and acidic residues" evidence="13">
    <location>
        <begin position="52"/>
        <end position="69"/>
    </location>
</feature>
<keyword evidence="4" id="KW-0597">Phosphoprotein</keyword>
<dbReference type="FunFam" id="3.40.50.10190:FF:000001">
    <property type="entry name" value="Replication factor C subunit 1"/>
    <property type="match status" value="1"/>
</dbReference>
<dbReference type="Gene3D" id="3.40.50.300">
    <property type="entry name" value="P-loop containing nucleotide triphosphate hydrolases"/>
    <property type="match status" value="1"/>
</dbReference>
<organism evidence="15 16">
    <name type="scientific">Trichuris trichiura</name>
    <name type="common">Whipworm</name>
    <name type="synonym">Trichocephalus trichiurus</name>
    <dbReference type="NCBI Taxonomy" id="36087"/>
    <lineage>
        <taxon>Eukaryota</taxon>
        <taxon>Metazoa</taxon>
        <taxon>Ecdysozoa</taxon>
        <taxon>Nematoda</taxon>
        <taxon>Enoplea</taxon>
        <taxon>Dorylaimia</taxon>
        <taxon>Trichinellida</taxon>
        <taxon>Trichuridae</taxon>
        <taxon>Trichuris</taxon>
    </lineage>
</organism>
<evidence type="ECO:0000256" key="6">
    <source>
        <dbReference type="ARBA" id="ARBA00022741"/>
    </source>
</evidence>
<accession>A0A077ZFU2</accession>
<name>A0A077ZFU2_TRITR</name>
<feature type="compositionally biased region" description="Polar residues" evidence="13">
    <location>
        <begin position="200"/>
        <end position="211"/>
    </location>
</feature>
<dbReference type="SUPFAM" id="SSF48019">
    <property type="entry name" value="post-AAA+ oligomerization domain-like"/>
    <property type="match status" value="1"/>
</dbReference>
<dbReference type="Gene3D" id="1.20.272.10">
    <property type="match status" value="1"/>
</dbReference>
<evidence type="ECO:0000256" key="10">
    <source>
        <dbReference type="ARBA" id="ARBA00054501"/>
    </source>
</evidence>
<dbReference type="InterPro" id="IPR008921">
    <property type="entry name" value="DNA_pol3_clamp-load_cplx_C"/>
</dbReference>
<keyword evidence="7 12" id="KW-0067">ATP-binding</keyword>
<dbReference type="SUPFAM" id="SSF52113">
    <property type="entry name" value="BRCT domain"/>
    <property type="match status" value="1"/>
</dbReference>
<evidence type="ECO:0000256" key="2">
    <source>
        <dbReference type="ARBA" id="ARBA00006116"/>
    </source>
</evidence>
<feature type="compositionally biased region" description="Basic and acidic residues" evidence="13">
    <location>
        <begin position="366"/>
        <end position="378"/>
    </location>
</feature>
<dbReference type="OrthoDB" id="446168at2759"/>
<evidence type="ECO:0000256" key="5">
    <source>
        <dbReference type="ARBA" id="ARBA00022705"/>
    </source>
</evidence>
<sequence length="954" mass="105022">MPKGKTSKGKKPIPTYTSDPSDSEDPVPSKLAKHYKEKNEKTKPKKGRPLKAAKDVHSDDSDFAEEPKASKKSSIKTTKKTKSSKEAQLNPITAAAYFHGGKKPKDSDSERFSAMAKKCAKDLDSPESMKMVQTKKPARKRQKPGSDLEELLELDGESKPSVSSPAKKRAVQTVVDSPRKVATKSPSKVVPTKSPRKKVAQQTEDSLNSDKPSGGHLESTQSPAATKRRSYVDYLKREGPRALGSKEIPQGTEDCLAGLTFVISGILESITRDDAKALILKHGGRVTTAVSHKTNYLLLGRDAGESKSAKVPRLLSLILPVLNDDDLYNLIRSKSAKGPTKAEPSSPSPKKKKKASTVPAVAKESSSSKDKAPTESKGGRFDLWTEKYKPTTLKQVIGQQGPKSCLNKLLTWLRSWHQWHGDGAKKKTGAKKFGASDDGSSFKAALLSGPPGIGKTTTAQLCCKELHLPYVERNASDARNKKLLEQTCSASLTSRCLEQYYCKDFRSNDVEEGVLNHVLIMDEVDGMSGNEDRAGMQGLIELIKRTRIPIICICNDRQSPKVRSLANHCFDLRFHRPQTLQIRSALMSIVHKERLAVSPQTLDQLIEAAQHDIRQVLHNLSLMTSSKQNVTFDEARQSVKKDVNMNIFEATRSLFTDSEGSAQLSLIDRAEIFFTDYSLVPLFVQENYPHCVTGNNILDRLAALAEAAQFIAYGDVVDKQIRSFSSWSLLNLQATFSTVIPTELMKGYLKGQISFPAWFGKNSKTGRLFRQLQQLHLHTSIHSSADTASICLDYVDHMRDSIMAHLNREDVTKALDLCQSYDMSKDDVDTIMELGTWPHRKDPMSKLSSKTKAAFTRAFNTSTHMLPYDVVGATLNRRKRLPVDTLDVVENGQETADAVELLAEDDDSSDDEDTALLLKAAKVKSAPAKGKATAKKGRGGTKATSGRKKAVVSV</sequence>
<comment type="similarity">
    <text evidence="2 12">Belongs to the activator 1 large subunit family.</text>
</comment>
<comment type="subunit">
    <text evidence="11">Large subunit of the RFC complex, an heteropentameric complex consisting of RFC1 and four small subunits RFC2, RFC3, RFC4 and RFC5; the RFC complex interacts with PCNA and the interaction involves RFC1.</text>
</comment>
<gene>
    <name evidence="15" type="ORF">TTRE_0000582201</name>
</gene>
<dbReference type="SUPFAM" id="SSF52540">
    <property type="entry name" value="P-loop containing nucleoside triphosphate hydrolases"/>
    <property type="match status" value="1"/>
</dbReference>
<dbReference type="GO" id="GO:0006281">
    <property type="term" value="P:DNA repair"/>
    <property type="evidence" value="ECO:0007669"/>
    <property type="project" value="InterPro"/>
</dbReference>
<dbReference type="PIRSF" id="PIRSF036578">
    <property type="entry name" value="RFC1"/>
    <property type="match status" value="1"/>
</dbReference>
<dbReference type="Gene3D" id="1.10.8.60">
    <property type="match status" value="1"/>
</dbReference>
<dbReference type="Pfam" id="PF00004">
    <property type="entry name" value="AAA"/>
    <property type="match status" value="1"/>
</dbReference>
<proteinExistence type="inferred from homology"/>
<feature type="compositionally biased region" description="Basic residues" evidence="13">
    <location>
        <begin position="932"/>
        <end position="954"/>
    </location>
</feature>
<dbReference type="PANTHER" id="PTHR23389:SF6">
    <property type="entry name" value="REPLICATION FACTOR C SUBUNIT 1"/>
    <property type="match status" value="1"/>
</dbReference>
<dbReference type="Pfam" id="PF08519">
    <property type="entry name" value="RFC1"/>
    <property type="match status" value="1"/>
</dbReference>
<dbReference type="GO" id="GO:0006260">
    <property type="term" value="P:DNA replication"/>
    <property type="evidence" value="ECO:0007669"/>
    <property type="project" value="UniProtKB-KW"/>
</dbReference>
<dbReference type="EMBL" id="HG806175">
    <property type="protein sequence ID" value="CDW57530.1"/>
    <property type="molecule type" value="Genomic_DNA"/>
</dbReference>
<dbReference type="GO" id="GO:0003677">
    <property type="term" value="F:DNA binding"/>
    <property type="evidence" value="ECO:0007669"/>
    <property type="project" value="UniProtKB-KW"/>
</dbReference>
<dbReference type="Gene3D" id="3.40.50.10190">
    <property type="entry name" value="BRCT domain"/>
    <property type="match status" value="1"/>
</dbReference>
<dbReference type="InterPro" id="IPR012178">
    <property type="entry name" value="RFC1"/>
</dbReference>
<evidence type="ECO:0000259" key="14">
    <source>
        <dbReference type="PROSITE" id="PS50172"/>
    </source>
</evidence>
<reference evidence="15" key="1">
    <citation type="submission" date="2014-01" db="EMBL/GenBank/DDBJ databases">
        <authorList>
            <person name="Aslett M."/>
        </authorList>
    </citation>
    <scope>NUCLEOTIDE SEQUENCE</scope>
</reference>
<reference evidence="15" key="2">
    <citation type="submission" date="2014-03" db="EMBL/GenBank/DDBJ databases">
        <title>The whipworm genome and dual-species transcriptomics of an intimate host-pathogen interaction.</title>
        <authorList>
            <person name="Foth B.J."/>
            <person name="Tsai I.J."/>
            <person name="Reid A.J."/>
            <person name="Bancroft A.J."/>
            <person name="Nichol S."/>
            <person name="Tracey A."/>
            <person name="Holroyd N."/>
            <person name="Cotton J.A."/>
            <person name="Stanley E.J."/>
            <person name="Zarowiecki M."/>
            <person name="Liu J.Z."/>
            <person name="Huckvale T."/>
            <person name="Cooper P.J."/>
            <person name="Grencis R.K."/>
            <person name="Berriman M."/>
        </authorList>
    </citation>
    <scope>NUCLEOTIDE SEQUENCE [LARGE SCALE GENOMIC DNA]</scope>
</reference>
<dbReference type="InterPro" id="IPR001357">
    <property type="entry name" value="BRCT_dom"/>
</dbReference>
<dbReference type="AlphaFoldDB" id="A0A077ZFU2"/>
<keyword evidence="8" id="KW-0238">DNA-binding</keyword>
<keyword evidence="6 12" id="KW-0547">Nucleotide-binding</keyword>
<dbReference type="FunFam" id="3.40.50.300:FF:000395">
    <property type="entry name" value="Replication factor C subunit 1"/>
    <property type="match status" value="1"/>
</dbReference>
<dbReference type="CDD" id="cd18140">
    <property type="entry name" value="HLD_clamp_RFC"/>
    <property type="match status" value="1"/>
</dbReference>
<dbReference type="PANTHER" id="PTHR23389">
    <property type="entry name" value="CHROMOSOME TRANSMISSION FIDELITY FACTOR 18"/>
    <property type="match status" value="1"/>
</dbReference>
<dbReference type="GO" id="GO:0005634">
    <property type="term" value="C:nucleus"/>
    <property type="evidence" value="ECO:0007669"/>
    <property type="project" value="UniProtKB-SubCell"/>
</dbReference>
<dbReference type="InterPro" id="IPR036420">
    <property type="entry name" value="BRCT_dom_sf"/>
</dbReference>
<dbReference type="InterPro" id="IPR027417">
    <property type="entry name" value="P-loop_NTPase"/>
</dbReference>
<dbReference type="Pfam" id="PF25361">
    <property type="entry name" value="AAA_lid_RFC1"/>
    <property type="match status" value="1"/>
</dbReference>
<evidence type="ECO:0000256" key="4">
    <source>
        <dbReference type="ARBA" id="ARBA00022553"/>
    </source>
</evidence>
<dbReference type="SMART" id="SM00382">
    <property type="entry name" value="AAA"/>
    <property type="match status" value="1"/>
</dbReference>
<feature type="compositionally biased region" description="Basic residues" evidence="13">
    <location>
        <begin position="70"/>
        <end position="82"/>
    </location>
</feature>
<evidence type="ECO:0000313" key="16">
    <source>
        <dbReference type="Proteomes" id="UP000030665"/>
    </source>
</evidence>
<evidence type="ECO:0000256" key="1">
    <source>
        <dbReference type="ARBA" id="ARBA00004123"/>
    </source>
</evidence>
<feature type="compositionally biased region" description="Basic residues" evidence="13">
    <location>
        <begin position="1"/>
        <end position="11"/>
    </location>
</feature>
<dbReference type="CDD" id="cd00009">
    <property type="entry name" value="AAA"/>
    <property type="match status" value="1"/>
</dbReference>
<dbReference type="Proteomes" id="UP000030665">
    <property type="component" value="Unassembled WGS sequence"/>
</dbReference>
<evidence type="ECO:0000256" key="7">
    <source>
        <dbReference type="ARBA" id="ARBA00022840"/>
    </source>
</evidence>
<dbReference type="InterPro" id="IPR003959">
    <property type="entry name" value="ATPase_AAA_core"/>
</dbReference>
<dbReference type="InterPro" id="IPR003593">
    <property type="entry name" value="AAA+_ATPase"/>
</dbReference>
<dbReference type="PROSITE" id="PS50172">
    <property type="entry name" value="BRCT"/>
    <property type="match status" value="1"/>
</dbReference>
<feature type="domain" description="BRCT" evidence="14">
    <location>
        <begin position="251"/>
        <end position="335"/>
    </location>
</feature>
<keyword evidence="9 12" id="KW-0539">Nucleus</keyword>
<dbReference type="FunFam" id="1.20.272.10:FF:000005">
    <property type="entry name" value="Replication factor C subunit 1"/>
    <property type="match status" value="1"/>
</dbReference>
<dbReference type="GO" id="GO:0003689">
    <property type="term" value="F:DNA clamp loader activity"/>
    <property type="evidence" value="ECO:0007669"/>
    <property type="project" value="UniProtKB-UniRule"/>
</dbReference>
<dbReference type="InterPro" id="IPR047854">
    <property type="entry name" value="RFC_lid"/>
</dbReference>
<keyword evidence="5 12" id="KW-0235">DNA replication</keyword>
<dbReference type="GO" id="GO:0005663">
    <property type="term" value="C:DNA replication factor C complex"/>
    <property type="evidence" value="ECO:0007669"/>
    <property type="project" value="InterPro"/>
</dbReference>
<comment type="function">
    <text evidence="10">Subunit of the replication factor C (RFC) complex which acts during elongation of primed DNA templates by DNA polymerases delta and epsilon, and is necessary for ATP-dependent loading of proliferating cell nuclear antigen (PCNA) onto primed DNA. This subunit binds to the primer-template junction. Binds the PO-B transcription element as well as other GA rich DNA sequences. Can bind single- or double-stranded DNA.</text>
</comment>
<dbReference type="GO" id="GO:0016887">
    <property type="term" value="F:ATP hydrolysis activity"/>
    <property type="evidence" value="ECO:0007669"/>
    <property type="project" value="InterPro"/>
</dbReference>
<dbReference type="InterPro" id="IPR013725">
    <property type="entry name" value="DNA_replication_fac_RFC1_C"/>
</dbReference>
<evidence type="ECO:0000256" key="13">
    <source>
        <dbReference type="SAM" id="MobiDB-lite"/>
    </source>
</evidence>
<evidence type="ECO:0000256" key="11">
    <source>
        <dbReference type="ARBA" id="ARBA00064311"/>
    </source>
</evidence>
<evidence type="ECO:0000256" key="12">
    <source>
        <dbReference type="PIRNR" id="PIRNR036578"/>
    </source>
</evidence>
<dbReference type="FunFam" id="1.10.8.60:FF:000021">
    <property type="entry name" value="Replication factor C subunit 1"/>
    <property type="match status" value="1"/>
</dbReference>